<keyword evidence="7" id="KW-0747">Spliceosome</keyword>
<comment type="function">
    <text evidence="14">Involved in the first step of pre-mRNA splicing. Required for cell growth and cell cycle control. Plays a role in the levels of the U1, U4, U5 and U6 snRNAs and the maintenance of the U4/U6 snRNA complex. May provide the link between the 'nineteen complex' NTC spliceosome protein complex and the spliceosome through the U6 snRNA. Associates predominantly with U6 snRNAs in assembled active spliceosomes. Binds directly to the internal stem-loop (ISL) domain of the U6 snRNA and to the pre-mRNA intron near the 5' splice site during the activation and catalytic phases of the spliceosome cycle.</text>
</comment>
<comment type="subunit">
    <text evidence="3">Associated with the spliceosome.</text>
</comment>
<dbReference type="InterPro" id="IPR036855">
    <property type="entry name" value="Znf_CCCH_sf"/>
</dbReference>
<keyword evidence="11" id="KW-0508">mRNA splicing</keyword>
<reference evidence="21" key="1">
    <citation type="journal article" date="2015" name="BMC Genomics">
        <title>Draft genome of a commonly misdiagnosed multidrug resistant pathogen Candida auris.</title>
        <authorList>
            <person name="Chatterjee S."/>
            <person name="Alampalli S.V."/>
            <person name="Nageshan R.K."/>
            <person name="Chettiar S.T."/>
            <person name="Joshi S."/>
            <person name="Tatu U.S."/>
        </authorList>
    </citation>
    <scope>NUCLEOTIDE SEQUENCE [LARGE SCALE GENOMIC DNA]</scope>
    <source>
        <strain evidence="21">6684</strain>
    </source>
</reference>
<dbReference type="VEuPathDB" id="FungiDB:CJJ09_005384"/>
<dbReference type="InterPro" id="IPR034181">
    <property type="entry name" value="Cwc2_RRM"/>
</dbReference>
<dbReference type="GO" id="GO:0071007">
    <property type="term" value="C:U2-type catalytic step 2 spliceosome"/>
    <property type="evidence" value="ECO:0007669"/>
    <property type="project" value="TreeGrafter"/>
</dbReference>
<keyword evidence="8 16" id="KW-0863">Zinc-finger</keyword>
<feature type="region of interest" description="Disordered" evidence="17">
    <location>
        <begin position="306"/>
        <end position="330"/>
    </location>
</feature>
<evidence type="ECO:0000256" key="14">
    <source>
        <dbReference type="ARBA" id="ARBA00025224"/>
    </source>
</evidence>
<evidence type="ECO:0000256" key="13">
    <source>
        <dbReference type="ARBA" id="ARBA00023306"/>
    </source>
</evidence>
<evidence type="ECO:0000256" key="11">
    <source>
        <dbReference type="ARBA" id="ARBA00023187"/>
    </source>
</evidence>
<dbReference type="VEuPathDB" id="FungiDB:CJI96_0004218"/>
<dbReference type="SUPFAM" id="SSF54928">
    <property type="entry name" value="RNA-binding domain, RBD"/>
    <property type="match status" value="1"/>
</dbReference>
<dbReference type="Pfam" id="PF16131">
    <property type="entry name" value="Torus"/>
    <property type="match status" value="1"/>
</dbReference>
<dbReference type="VEuPathDB" id="FungiDB:CJJ07_005284"/>
<evidence type="ECO:0000256" key="9">
    <source>
        <dbReference type="ARBA" id="ARBA00022833"/>
    </source>
</evidence>
<evidence type="ECO:0000313" key="20">
    <source>
        <dbReference type="EMBL" id="KND97445.1"/>
    </source>
</evidence>
<proteinExistence type="inferred from homology"/>
<dbReference type="PANTHER" id="PTHR14089">
    <property type="entry name" value="PRE-MRNA-SPLICING FACTOR RBM22"/>
    <property type="match status" value="1"/>
</dbReference>
<evidence type="ECO:0000256" key="10">
    <source>
        <dbReference type="ARBA" id="ARBA00022884"/>
    </source>
</evidence>
<dbReference type="InterPro" id="IPR039171">
    <property type="entry name" value="Cwc2/Slt11"/>
</dbReference>
<comment type="caution">
    <text evidence="20">The sequence shown here is derived from an EMBL/GenBank/DDBJ whole genome shotgun (WGS) entry which is preliminary data.</text>
</comment>
<dbReference type="InterPro" id="IPR000504">
    <property type="entry name" value="RRM_dom"/>
</dbReference>
<keyword evidence="10 15" id="KW-0694">RNA-binding</keyword>
<comment type="similarity">
    <text evidence="2">Belongs to the RRM CWC2 family.</text>
</comment>
<dbReference type="AlphaFoldDB" id="A0A0L0NUV5"/>
<keyword evidence="6 16" id="KW-0479">Metal-binding</keyword>
<evidence type="ECO:0000259" key="19">
    <source>
        <dbReference type="PROSITE" id="PS50103"/>
    </source>
</evidence>
<keyword evidence="9 16" id="KW-0862">Zinc</keyword>
<dbReference type="GO" id="GO:0071006">
    <property type="term" value="C:U2-type catalytic step 1 spliceosome"/>
    <property type="evidence" value="ECO:0007669"/>
    <property type="project" value="TreeGrafter"/>
</dbReference>
<dbReference type="Pfam" id="PF00076">
    <property type="entry name" value="RRM_1"/>
    <property type="match status" value="1"/>
</dbReference>
<feature type="domain" description="RRM" evidence="18">
    <location>
        <begin position="125"/>
        <end position="199"/>
    </location>
</feature>
<dbReference type="Gene3D" id="4.10.1000.10">
    <property type="entry name" value="Zinc finger, CCCH-type"/>
    <property type="match status" value="1"/>
</dbReference>
<dbReference type="Gene3D" id="3.30.70.330">
    <property type="match status" value="1"/>
</dbReference>
<keyword evidence="13" id="KW-0131">Cell cycle</keyword>
<dbReference type="CDD" id="cd12360">
    <property type="entry name" value="RRM_cwf2"/>
    <property type="match status" value="1"/>
</dbReference>
<evidence type="ECO:0000256" key="3">
    <source>
        <dbReference type="ARBA" id="ARBA00011524"/>
    </source>
</evidence>
<evidence type="ECO:0000256" key="6">
    <source>
        <dbReference type="ARBA" id="ARBA00022723"/>
    </source>
</evidence>
<keyword evidence="5" id="KW-0507">mRNA processing</keyword>
<evidence type="ECO:0000256" key="1">
    <source>
        <dbReference type="ARBA" id="ARBA00004123"/>
    </source>
</evidence>
<evidence type="ECO:0000259" key="18">
    <source>
        <dbReference type="PROSITE" id="PS50102"/>
    </source>
</evidence>
<evidence type="ECO:0000256" key="5">
    <source>
        <dbReference type="ARBA" id="ARBA00022664"/>
    </source>
</evidence>
<feature type="region of interest" description="Disordered" evidence="17">
    <location>
        <begin position="225"/>
        <end position="275"/>
    </location>
</feature>
<dbReference type="VEuPathDB" id="FungiDB:CJI97_001837"/>
<dbReference type="GO" id="GO:0036002">
    <property type="term" value="F:pre-mRNA binding"/>
    <property type="evidence" value="ECO:0007669"/>
    <property type="project" value="TreeGrafter"/>
</dbReference>
<feature type="domain" description="C3H1-type" evidence="19">
    <location>
        <begin position="62"/>
        <end position="89"/>
    </location>
</feature>
<dbReference type="GO" id="GO:0008270">
    <property type="term" value="F:zinc ion binding"/>
    <property type="evidence" value="ECO:0007669"/>
    <property type="project" value="UniProtKB-KW"/>
</dbReference>
<keyword evidence="12" id="KW-0539">Nucleus</keyword>
<comment type="subcellular location">
    <subcellularLocation>
        <location evidence="1">Nucleus</location>
    </subcellularLocation>
</comment>
<dbReference type="SMART" id="SM00356">
    <property type="entry name" value="ZnF_C3H1"/>
    <property type="match status" value="1"/>
</dbReference>
<organism evidence="20 21">
    <name type="scientific">Candidozyma auris</name>
    <name type="common">Yeast</name>
    <name type="synonym">Candida auris</name>
    <dbReference type="NCBI Taxonomy" id="498019"/>
    <lineage>
        <taxon>Eukaryota</taxon>
        <taxon>Fungi</taxon>
        <taxon>Dikarya</taxon>
        <taxon>Ascomycota</taxon>
        <taxon>Saccharomycotina</taxon>
        <taxon>Pichiomycetes</taxon>
        <taxon>Metschnikowiaceae</taxon>
        <taxon>Candidozyma</taxon>
    </lineage>
</organism>
<name>A0A0L0NUV5_CANAR</name>
<dbReference type="InterPro" id="IPR012677">
    <property type="entry name" value="Nucleotide-bd_a/b_plait_sf"/>
</dbReference>
<dbReference type="GO" id="GO:0000974">
    <property type="term" value="C:Prp19 complex"/>
    <property type="evidence" value="ECO:0007669"/>
    <property type="project" value="TreeGrafter"/>
</dbReference>
<evidence type="ECO:0000313" key="21">
    <source>
        <dbReference type="Proteomes" id="UP000037122"/>
    </source>
</evidence>
<dbReference type="SUPFAM" id="SSF90229">
    <property type="entry name" value="CCCH zinc finger"/>
    <property type="match status" value="1"/>
</dbReference>
<sequence>MKYARLQVDPDDVPDDDRPPQTGHTFNIWYLQWAGGDRSLRNSVKLKYRVNIAEDSGETQAKRGSPICLFFARGCCYKGAKCPYLHRLPKETDNVIPTKDCFGRDKTADYKDDMSGVGLFNKVNRTLFVSGLHVNDDLDEQLSTHFGEFGSVDSIRVLPSKMCAFVRFKFELEAQFAKEAMDCQSLNGNDVLSVRWANEDPNPNAQQLAKRDIENAALETVKKLLKEEPRAKKPKKSAPKTESFKKAVSEEKQDKQLDAVKDSQEVVDEDEQSTLLGSARLAALNRLLSETKGKDSPIRAEIADKENAAQQVSQNTSNAFFAGYGSSEED</sequence>
<feature type="compositionally biased region" description="Polar residues" evidence="17">
    <location>
        <begin position="308"/>
        <end position="319"/>
    </location>
</feature>
<evidence type="ECO:0000256" key="8">
    <source>
        <dbReference type="ARBA" id="ARBA00022771"/>
    </source>
</evidence>
<feature type="region of interest" description="Disordered" evidence="17">
    <location>
        <begin position="1"/>
        <end position="20"/>
    </location>
</feature>
<accession>A0A0L0NUV5</accession>
<dbReference type="InterPro" id="IPR000571">
    <property type="entry name" value="Znf_CCCH"/>
</dbReference>
<dbReference type="GO" id="GO:0008380">
    <property type="term" value="P:RNA splicing"/>
    <property type="evidence" value="ECO:0007669"/>
    <property type="project" value="UniProtKB-KW"/>
</dbReference>
<feature type="zinc finger region" description="C3H1-type" evidence="16">
    <location>
        <begin position="62"/>
        <end position="89"/>
    </location>
</feature>
<evidence type="ECO:0000256" key="16">
    <source>
        <dbReference type="PROSITE-ProRule" id="PRU00723"/>
    </source>
</evidence>
<evidence type="ECO:0000256" key="15">
    <source>
        <dbReference type="PROSITE-ProRule" id="PRU00176"/>
    </source>
</evidence>
<dbReference type="GO" id="GO:0006397">
    <property type="term" value="P:mRNA processing"/>
    <property type="evidence" value="ECO:0007669"/>
    <property type="project" value="UniProtKB-KW"/>
</dbReference>
<dbReference type="SMART" id="SM00360">
    <property type="entry name" value="RRM"/>
    <property type="match status" value="1"/>
</dbReference>
<evidence type="ECO:0000256" key="7">
    <source>
        <dbReference type="ARBA" id="ARBA00022728"/>
    </source>
</evidence>
<evidence type="ECO:0000256" key="12">
    <source>
        <dbReference type="ARBA" id="ARBA00023242"/>
    </source>
</evidence>
<dbReference type="InterPro" id="IPR035979">
    <property type="entry name" value="RBD_domain_sf"/>
</dbReference>
<dbReference type="EMBL" id="LGST01000041">
    <property type="protein sequence ID" value="KND97445.1"/>
    <property type="molecule type" value="Genomic_DNA"/>
</dbReference>
<dbReference type="PANTHER" id="PTHR14089:SF2">
    <property type="entry name" value="PRE-MRNA-SPLICING FACTOR CWC2"/>
    <property type="match status" value="1"/>
</dbReference>
<evidence type="ECO:0000256" key="2">
    <source>
        <dbReference type="ARBA" id="ARBA00008024"/>
    </source>
</evidence>
<dbReference type="VEuPathDB" id="FungiDB:QG37_05828"/>
<dbReference type="PROSITE" id="PS50102">
    <property type="entry name" value="RRM"/>
    <property type="match status" value="1"/>
</dbReference>
<protein>
    <recommendedName>
        <fullName evidence="4">Pre-mRNA-splicing factor CWC2</fullName>
    </recommendedName>
</protein>
<dbReference type="Proteomes" id="UP000037122">
    <property type="component" value="Unassembled WGS sequence"/>
</dbReference>
<dbReference type="GO" id="GO:0017070">
    <property type="term" value="F:U6 snRNA binding"/>
    <property type="evidence" value="ECO:0007669"/>
    <property type="project" value="TreeGrafter"/>
</dbReference>
<dbReference type="VEuPathDB" id="FungiDB:B9J08_002294"/>
<evidence type="ECO:0000256" key="17">
    <source>
        <dbReference type="SAM" id="MobiDB-lite"/>
    </source>
</evidence>
<dbReference type="InterPro" id="IPR032297">
    <property type="entry name" value="Torus"/>
</dbReference>
<dbReference type="PROSITE" id="PS50103">
    <property type="entry name" value="ZF_C3H1"/>
    <property type="match status" value="1"/>
</dbReference>
<evidence type="ECO:0000256" key="4">
    <source>
        <dbReference type="ARBA" id="ARBA00017295"/>
    </source>
</evidence>
<gene>
    <name evidence="20" type="ORF">QG37_05828</name>
</gene>
<feature type="compositionally biased region" description="Basic and acidic residues" evidence="17">
    <location>
        <begin position="242"/>
        <end position="264"/>
    </location>
</feature>